<accession>A0ABR0Q5Z8</accession>
<organism evidence="1 2">
    <name type="scientific">Gossypium arboreum</name>
    <name type="common">Tree cotton</name>
    <name type="synonym">Gossypium nanking</name>
    <dbReference type="NCBI Taxonomy" id="29729"/>
    <lineage>
        <taxon>Eukaryota</taxon>
        <taxon>Viridiplantae</taxon>
        <taxon>Streptophyta</taxon>
        <taxon>Embryophyta</taxon>
        <taxon>Tracheophyta</taxon>
        <taxon>Spermatophyta</taxon>
        <taxon>Magnoliopsida</taxon>
        <taxon>eudicotyledons</taxon>
        <taxon>Gunneridae</taxon>
        <taxon>Pentapetalae</taxon>
        <taxon>rosids</taxon>
        <taxon>malvids</taxon>
        <taxon>Malvales</taxon>
        <taxon>Malvaceae</taxon>
        <taxon>Malvoideae</taxon>
        <taxon>Gossypium</taxon>
    </lineage>
</organism>
<keyword evidence="2" id="KW-1185">Reference proteome</keyword>
<proteinExistence type="predicted"/>
<dbReference type="InterPro" id="IPR021109">
    <property type="entry name" value="Peptidase_aspartic_dom_sf"/>
</dbReference>
<evidence type="ECO:0000313" key="1">
    <source>
        <dbReference type="EMBL" id="KAK5834575.1"/>
    </source>
</evidence>
<comment type="caution">
    <text evidence="1">The sequence shown here is derived from an EMBL/GenBank/DDBJ whole genome shotgun (WGS) entry which is preliminary data.</text>
</comment>
<reference evidence="1 2" key="1">
    <citation type="submission" date="2023-03" db="EMBL/GenBank/DDBJ databases">
        <title>WGS of Gossypium arboreum.</title>
        <authorList>
            <person name="Yu D."/>
        </authorList>
    </citation>
    <scope>NUCLEOTIDE SEQUENCE [LARGE SCALE GENOMIC DNA]</scope>
    <source>
        <tissue evidence="1">Leaf</tissue>
    </source>
</reference>
<protein>
    <submittedName>
        <fullName evidence="1">Uncharacterized protein</fullName>
    </submittedName>
</protein>
<dbReference type="Proteomes" id="UP001358586">
    <property type="component" value="Chromosome 5"/>
</dbReference>
<gene>
    <name evidence="1" type="ORF">PVK06_018457</name>
</gene>
<dbReference type="Gene3D" id="2.40.70.10">
    <property type="entry name" value="Acid Proteases"/>
    <property type="match status" value="1"/>
</dbReference>
<sequence length="231" mass="25906">MQEYISSSVLKEFGVHKNALIKVLNETYVANDISVSTLDRLVNNISADNFIYFNDDEISPGGRGSTKALHITTRCKGYTLPGVLVNNGSALNVLPLSILNRLPVDSSHMKECQNIVKAFDGTQRRVMRRIEIPLLIGPTTYEVDFLVMDIKPFYNCLLERPWIHSAGAVPSSLHQKLKLVSEGQLVTINVEEDIIAAMTSNALYLETSDEAIECSFRFLGVRECNLHYERK</sequence>
<dbReference type="PANTHER" id="PTHR32108:SF5">
    <property type="entry name" value="DYNACTIN SUBUNIT 1-LIKE"/>
    <property type="match status" value="1"/>
</dbReference>
<dbReference type="EMBL" id="JARKNE010000005">
    <property type="protein sequence ID" value="KAK5834575.1"/>
    <property type="molecule type" value="Genomic_DNA"/>
</dbReference>
<evidence type="ECO:0000313" key="2">
    <source>
        <dbReference type="Proteomes" id="UP001358586"/>
    </source>
</evidence>
<dbReference type="CDD" id="cd00303">
    <property type="entry name" value="retropepsin_like"/>
    <property type="match status" value="1"/>
</dbReference>
<dbReference type="PANTHER" id="PTHR32108">
    <property type="entry name" value="DNA-DIRECTED RNA POLYMERASE SUBUNIT ALPHA"/>
    <property type="match status" value="1"/>
</dbReference>
<name>A0ABR0Q5Z8_GOSAR</name>